<keyword evidence="1" id="KW-0812">Transmembrane</keyword>
<evidence type="ECO:0000313" key="2">
    <source>
        <dbReference type="EMBL" id="KZT09007.1"/>
    </source>
</evidence>
<dbReference type="Proteomes" id="UP000076871">
    <property type="component" value="Unassembled WGS sequence"/>
</dbReference>
<evidence type="ECO:0000313" key="3">
    <source>
        <dbReference type="Proteomes" id="UP000076871"/>
    </source>
</evidence>
<keyword evidence="1" id="KW-1133">Transmembrane helix</keyword>
<evidence type="ECO:0000256" key="1">
    <source>
        <dbReference type="SAM" id="Phobius"/>
    </source>
</evidence>
<keyword evidence="1" id="KW-0472">Membrane</keyword>
<dbReference type="GeneID" id="63825421"/>
<dbReference type="InParanoid" id="A0A165FI61"/>
<keyword evidence="3" id="KW-1185">Reference proteome</keyword>
<feature type="transmembrane region" description="Helical" evidence="1">
    <location>
        <begin position="17"/>
        <end position="37"/>
    </location>
</feature>
<gene>
    <name evidence="2" type="ORF">LAESUDRAFT_723314</name>
</gene>
<organism evidence="2 3">
    <name type="scientific">Laetiporus sulphureus 93-53</name>
    <dbReference type="NCBI Taxonomy" id="1314785"/>
    <lineage>
        <taxon>Eukaryota</taxon>
        <taxon>Fungi</taxon>
        <taxon>Dikarya</taxon>
        <taxon>Basidiomycota</taxon>
        <taxon>Agaricomycotina</taxon>
        <taxon>Agaricomycetes</taxon>
        <taxon>Polyporales</taxon>
        <taxon>Laetiporus</taxon>
    </lineage>
</organism>
<sequence>MDAIASGRTDLMRVKRLILESALVYTVIVIPTVVTLFARSAAYYSFASVVSLAYTWCDVVLIRVYLHHSSPKRRAYPSILSQ</sequence>
<reference evidence="2 3" key="1">
    <citation type="journal article" date="2016" name="Mol. Biol. Evol.">
        <title>Comparative Genomics of Early-Diverging Mushroom-Forming Fungi Provides Insights into the Origins of Lignocellulose Decay Capabilities.</title>
        <authorList>
            <person name="Nagy L.G."/>
            <person name="Riley R."/>
            <person name="Tritt A."/>
            <person name="Adam C."/>
            <person name="Daum C."/>
            <person name="Floudas D."/>
            <person name="Sun H."/>
            <person name="Yadav J.S."/>
            <person name="Pangilinan J."/>
            <person name="Larsson K.H."/>
            <person name="Matsuura K."/>
            <person name="Barry K."/>
            <person name="Labutti K."/>
            <person name="Kuo R."/>
            <person name="Ohm R.A."/>
            <person name="Bhattacharya S.S."/>
            <person name="Shirouzu T."/>
            <person name="Yoshinaga Y."/>
            <person name="Martin F.M."/>
            <person name="Grigoriev I.V."/>
            <person name="Hibbett D.S."/>
        </authorList>
    </citation>
    <scope>NUCLEOTIDE SEQUENCE [LARGE SCALE GENOMIC DNA]</scope>
    <source>
        <strain evidence="2 3">93-53</strain>
    </source>
</reference>
<accession>A0A165FI61</accession>
<name>A0A165FI61_9APHY</name>
<dbReference type="EMBL" id="KV427613">
    <property type="protein sequence ID" value="KZT09007.1"/>
    <property type="molecule type" value="Genomic_DNA"/>
</dbReference>
<dbReference type="AlphaFoldDB" id="A0A165FI61"/>
<feature type="transmembrane region" description="Helical" evidence="1">
    <location>
        <begin position="43"/>
        <end position="66"/>
    </location>
</feature>
<proteinExistence type="predicted"/>
<dbReference type="RefSeq" id="XP_040766747.1">
    <property type="nucleotide sequence ID" value="XM_040908392.1"/>
</dbReference>
<protein>
    <submittedName>
        <fullName evidence="2">Uncharacterized protein</fullName>
    </submittedName>
</protein>